<dbReference type="EMBL" id="MT143446">
    <property type="protein sequence ID" value="QJA96917.1"/>
    <property type="molecule type" value="Genomic_DNA"/>
</dbReference>
<reference evidence="2" key="1">
    <citation type="submission" date="2020-03" db="EMBL/GenBank/DDBJ databases">
        <title>The deep terrestrial virosphere.</title>
        <authorList>
            <person name="Holmfeldt K."/>
            <person name="Nilsson E."/>
            <person name="Simone D."/>
            <person name="Lopez-Fernandez M."/>
            <person name="Wu X."/>
            <person name="de Brujin I."/>
            <person name="Lundin D."/>
            <person name="Andersson A."/>
            <person name="Bertilsson S."/>
            <person name="Dopson M."/>
        </authorList>
    </citation>
    <scope>NUCLEOTIDE SEQUENCE</scope>
    <source>
        <strain evidence="1">MM415A07379</strain>
        <strain evidence="2">MM415B07095</strain>
    </source>
</reference>
<organism evidence="2">
    <name type="scientific">viral metagenome</name>
    <dbReference type="NCBI Taxonomy" id="1070528"/>
    <lineage>
        <taxon>unclassified sequences</taxon>
        <taxon>metagenomes</taxon>
        <taxon>organismal metagenomes</taxon>
    </lineage>
</organism>
<sequence length="56" mass="6749">MESYKYLSKPQLIKLLKAYDIYIFNYILEHGICQDGCCPVCLDEFYNNDYQEKENK</sequence>
<accession>A0A6M3LNJ4</accession>
<name>A0A6M3LNJ4_9ZZZZ</name>
<dbReference type="AlphaFoldDB" id="A0A6M3LNJ4"/>
<gene>
    <name evidence="1" type="ORF">MM415A07379_0009</name>
    <name evidence="2" type="ORF">MM415B07095_0003</name>
</gene>
<proteinExistence type="predicted"/>
<evidence type="ECO:0000313" key="2">
    <source>
        <dbReference type="EMBL" id="QJA96917.1"/>
    </source>
</evidence>
<protein>
    <submittedName>
        <fullName evidence="2">Uncharacterized protein</fullName>
    </submittedName>
</protein>
<evidence type="ECO:0000313" key="1">
    <source>
        <dbReference type="EMBL" id="QJA68272.1"/>
    </source>
</evidence>
<dbReference type="EMBL" id="MT141602">
    <property type="protein sequence ID" value="QJA68272.1"/>
    <property type="molecule type" value="Genomic_DNA"/>
</dbReference>